<accession>A0ABV9I068</accession>
<gene>
    <name evidence="1" type="ORF">ACFO3O_13905</name>
</gene>
<reference evidence="2" key="1">
    <citation type="journal article" date="2019" name="Int. J. Syst. Evol. Microbiol.">
        <title>The Global Catalogue of Microorganisms (GCM) 10K type strain sequencing project: providing services to taxonomists for standard genome sequencing and annotation.</title>
        <authorList>
            <consortium name="The Broad Institute Genomics Platform"/>
            <consortium name="The Broad Institute Genome Sequencing Center for Infectious Disease"/>
            <person name="Wu L."/>
            <person name="Ma J."/>
        </authorList>
    </citation>
    <scope>NUCLEOTIDE SEQUENCE [LARGE SCALE GENOMIC DNA]</scope>
    <source>
        <strain evidence="2">YJ-61-S</strain>
    </source>
</reference>
<name>A0ABV9I068_9FLAO</name>
<evidence type="ECO:0008006" key="3">
    <source>
        <dbReference type="Google" id="ProtNLM"/>
    </source>
</evidence>
<protein>
    <recommendedName>
        <fullName evidence="3">Hsp20/alpha crystallin family protein</fullName>
    </recommendedName>
</protein>
<dbReference type="EMBL" id="JBHSFV010000008">
    <property type="protein sequence ID" value="MFC4635011.1"/>
    <property type="molecule type" value="Genomic_DNA"/>
</dbReference>
<comment type="caution">
    <text evidence="1">The sequence shown here is derived from an EMBL/GenBank/DDBJ whole genome shotgun (WGS) entry which is preliminary data.</text>
</comment>
<organism evidence="1 2">
    <name type="scientific">Dokdonia ponticola</name>
    <dbReference type="NCBI Taxonomy" id="2041041"/>
    <lineage>
        <taxon>Bacteria</taxon>
        <taxon>Pseudomonadati</taxon>
        <taxon>Bacteroidota</taxon>
        <taxon>Flavobacteriia</taxon>
        <taxon>Flavobacteriales</taxon>
        <taxon>Flavobacteriaceae</taxon>
        <taxon>Dokdonia</taxon>
    </lineage>
</organism>
<dbReference type="Proteomes" id="UP001596043">
    <property type="component" value="Unassembled WGS sequence"/>
</dbReference>
<proteinExistence type="predicted"/>
<sequence>MSVNDVSKYPISNSVQQNTFKLEELDMRFEDDTLKIKLKSPLLSANNYTVTLENGILTLRVITEKLYFDKNQVVKNPVFTESFLSIPNLSYNTIIENSFTGDGLCITVKKQYSKKPYAATYGVT</sequence>
<evidence type="ECO:0000313" key="2">
    <source>
        <dbReference type="Proteomes" id="UP001596043"/>
    </source>
</evidence>
<dbReference type="RefSeq" id="WP_379979819.1">
    <property type="nucleotide sequence ID" value="NZ_JBHSFV010000008.1"/>
</dbReference>
<keyword evidence="2" id="KW-1185">Reference proteome</keyword>
<evidence type="ECO:0000313" key="1">
    <source>
        <dbReference type="EMBL" id="MFC4635011.1"/>
    </source>
</evidence>